<sequence length="497" mass="54643">MDGNGEEPETIDVWELMRDLDDDEEEDPLHSIASSSKQVATSAKFSPDSFALEPSDVKVEVAQCLSSFQTHSIPGRSFVGPAQGSSRDLPTYGKARSKHASVGGLTLHTSDLSNVKLAGPTQETLAEHLQRSLSFETSPKKEMRRIFGQKDAMNAYYNKGLKLGFDKDASSFSSNQLPWEARESVSSPSTPSFSEPVSLKKCFQEDAHRLKQRHEHRASLEVPGHIKAQSKLPPHQASHPQLVRASKVLGQTSKVPVSSHNMRSYVGSNVDVGANHKAPSHHVVAKKMPYVGLSQARELSQQGRVRSLRHSFTVGNRSKEPSEMRNFSVNNRSSSLEFEKGAAAPKVRVVLYSTSSKEDVQAFEDSNAARAVLKSMVGTTFEERIISQHAEYEQELRRALNTESALVPTVCVKGRYITGLDDIMQMYKKGVLRALVAESLAQELKPDAPCICRGGKFLICPACKGKRKLARKEGDDDVVCRHCSATGLIKCPNCINV</sequence>
<dbReference type="EMBL" id="JABFUD020000001">
    <property type="protein sequence ID" value="KAI5084828.1"/>
    <property type="molecule type" value="Genomic_DNA"/>
</dbReference>
<feature type="region of interest" description="Disordered" evidence="1">
    <location>
        <begin position="1"/>
        <end position="40"/>
    </location>
</feature>
<dbReference type="SUPFAM" id="SSF52833">
    <property type="entry name" value="Thioredoxin-like"/>
    <property type="match status" value="1"/>
</dbReference>
<accession>A0A9D4VG10</accession>
<protein>
    <recommendedName>
        <fullName evidence="2">Glutaredoxin domain-containing protein</fullName>
    </recommendedName>
</protein>
<dbReference type="Proteomes" id="UP000886520">
    <property type="component" value="Chromosome 1"/>
</dbReference>
<dbReference type="InterPro" id="IPR036249">
    <property type="entry name" value="Thioredoxin-like_sf"/>
</dbReference>
<dbReference type="AlphaFoldDB" id="A0A9D4VG10"/>
<dbReference type="PANTHER" id="PTHR45669">
    <property type="entry name" value="GLUTAREDOXIN DOMAIN-CONTAINING CYSTEINE-RICH PROTEIN CG12206-RELATED"/>
    <property type="match status" value="1"/>
</dbReference>
<evidence type="ECO:0000313" key="4">
    <source>
        <dbReference type="Proteomes" id="UP000886520"/>
    </source>
</evidence>
<comment type="caution">
    <text evidence="3">The sequence shown here is derived from an EMBL/GenBank/DDBJ whole genome shotgun (WGS) entry which is preliminary data.</text>
</comment>
<evidence type="ECO:0000259" key="2">
    <source>
        <dbReference type="Pfam" id="PF00462"/>
    </source>
</evidence>
<feature type="region of interest" description="Disordered" evidence="1">
    <location>
        <begin position="78"/>
        <end position="97"/>
    </location>
</feature>
<feature type="domain" description="Glutaredoxin" evidence="2">
    <location>
        <begin position="349"/>
        <end position="417"/>
    </location>
</feature>
<reference evidence="3" key="1">
    <citation type="submission" date="2021-01" db="EMBL/GenBank/DDBJ databases">
        <title>Adiantum capillus-veneris genome.</title>
        <authorList>
            <person name="Fang Y."/>
            <person name="Liao Q."/>
        </authorList>
    </citation>
    <scope>NUCLEOTIDE SEQUENCE</scope>
    <source>
        <strain evidence="3">H3</strain>
        <tissue evidence="3">Leaf</tissue>
    </source>
</reference>
<gene>
    <name evidence="3" type="ORF">GOP47_0000997</name>
</gene>
<dbReference type="OrthoDB" id="1916307at2759"/>
<organism evidence="3 4">
    <name type="scientific">Adiantum capillus-veneris</name>
    <name type="common">Maidenhair fern</name>
    <dbReference type="NCBI Taxonomy" id="13818"/>
    <lineage>
        <taxon>Eukaryota</taxon>
        <taxon>Viridiplantae</taxon>
        <taxon>Streptophyta</taxon>
        <taxon>Embryophyta</taxon>
        <taxon>Tracheophyta</taxon>
        <taxon>Polypodiopsida</taxon>
        <taxon>Polypodiidae</taxon>
        <taxon>Polypodiales</taxon>
        <taxon>Pteridineae</taxon>
        <taxon>Pteridaceae</taxon>
        <taxon>Vittarioideae</taxon>
        <taxon>Adiantum</taxon>
    </lineage>
</organism>
<dbReference type="PROSITE" id="PS51354">
    <property type="entry name" value="GLUTAREDOXIN_2"/>
    <property type="match status" value="1"/>
</dbReference>
<dbReference type="PANTHER" id="PTHR45669:SF14">
    <property type="entry name" value="EMB|CAB81925.1-RELATED"/>
    <property type="match status" value="1"/>
</dbReference>
<dbReference type="Pfam" id="PF00462">
    <property type="entry name" value="Glutaredoxin"/>
    <property type="match status" value="1"/>
</dbReference>
<dbReference type="Gene3D" id="3.40.30.10">
    <property type="entry name" value="Glutaredoxin"/>
    <property type="match status" value="1"/>
</dbReference>
<dbReference type="InterPro" id="IPR002109">
    <property type="entry name" value="Glutaredoxin"/>
</dbReference>
<evidence type="ECO:0000256" key="1">
    <source>
        <dbReference type="SAM" id="MobiDB-lite"/>
    </source>
</evidence>
<proteinExistence type="predicted"/>
<keyword evidence="4" id="KW-1185">Reference proteome</keyword>
<dbReference type="Pfam" id="PF23733">
    <property type="entry name" value="GRXCR1-2_C"/>
    <property type="match status" value="1"/>
</dbReference>
<name>A0A9D4VG10_ADICA</name>
<evidence type="ECO:0000313" key="3">
    <source>
        <dbReference type="EMBL" id="KAI5084828.1"/>
    </source>
</evidence>
<feature type="compositionally biased region" description="Acidic residues" evidence="1">
    <location>
        <begin position="1"/>
        <end position="12"/>
    </location>
</feature>